<keyword evidence="8" id="KW-1185">Reference proteome</keyword>
<dbReference type="PROSITE" id="PS00108">
    <property type="entry name" value="PROTEIN_KINASE_ST"/>
    <property type="match status" value="1"/>
</dbReference>
<dbReference type="GO" id="GO:0035556">
    <property type="term" value="P:intracellular signal transduction"/>
    <property type="evidence" value="ECO:0007669"/>
    <property type="project" value="TreeGrafter"/>
</dbReference>
<proteinExistence type="inferred from homology"/>
<protein>
    <submittedName>
        <fullName evidence="7">CAMK family protein kinase</fullName>
    </submittedName>
</protein>
<dbReference type="EMBL" id="MLAK01000955">
    <property type="protein sequence ID" value="OHT00442.1"/>
    <property type="molecule type" value="Genomic_DNA"/>
</dbReference>
<dbReference type="PANTHER" id="PTHR24346:SF30">
    <property type="entry name" value="MATERNAL EMBRYONIC LEUCINE ZIPPER KINASE"/>
    <property type="match status" value="1"/>
</dbReference>
<organism evidence="7 8">
    <name type="scientific">Tritrichomonas foetus</name>
    <dbReference type="NCBI Taxonomy" id="1144522"/>
    <lineage>
        <taxon>Eukaryota</taxon>
        <taxon>Metamonada</taxon>
        <taxon>Parabasalia</taxon>
        <taxon>Tritrichomonadida</taxon>
        <taxon>Tritrichomonadidae</taxon>
        <taxon>Tritrichomonas</taxon>
    </lineage>
</organism>
<dbReference type="InterPro" id="IPR011009">
    <property type="entry name" value="Kinase-like_dom_sf"/>
</dbReference>
<dbReference type="Pfam" id="PF00069">
    <property type="entry name" value="Pkinase"/>
    <property type="match status" value="1"/>
</dbReference>
<dbReference type="FunFam" id="1.10.510.10:FF:000956">
    <property type="entry name" value="CAMK family protein kinase"/>
    <property type="match status" value="1"/>
</dbReference>
<keyword evidence="2 4" id="KW-0547">Nucleotide-binding</keyword>
<keyword evidence="7" id="KW-0808">Transferase</keyword>
<dbReference type="GeneID" id="94843460"/>
<evidence type="ECO:0000256" key="1">
    <source>
        <dbReference type="ARBA" id="ARBA00022527"/>
    </source>
</evidence>
<comment type="similarity">
    <text evidence="5">Belongs to the protein kinase superfamily.</text>
</comment>
<keyword evidence="7" id="KW-0418">Kinase</keyword>
<dbReference type="RefSeq" id="XP_068353578.1">
    <property type="nucleotide sequence ID" value="XM_068508756.1"/>
</dbReference>
<dbReference type="OrthoDB" id="40902at2759"/>
<dbReference type="PRINTS" id="PR00109">
    <property type="entry name" value="TYRKINASE"/>
</dbReference>
<dbReference type="InterPro" id="IPR008271">
    <property type="entry name" value="Ser/Thr_kinase_AS"/>
</dbReference>
<gene>
    <name evidence="7" type="ORF">TRFO_32900</name>
</gene>
<dbReference type="Gene3D" id="1.10.510.10">
    <property type="entry name" value="Transferase(Phosphotransferase) domain 1"/>
    <property type="match status" value="1"/>
</dbReference>
<feature type="binding site" evidence="4">
    <location>
        <position position="51"/>
    </location>
    <ligand>
        <name>ATP</name>
        <dbReference type="ChEBI" id="CHEBI:30616"/>
    </ligand>
</feature>
<name>A0A1J4JNY7_9EUKA</name>
<dbReference type="FunFam" id="3.30.200.20:FF:000042">
    <property type="entry name" value="Aurora kinase A"/>
    <property type="match status" value="1"/>
</dbReference>
<evidence type="ECO:0000256" key="4">
    <source>
        <dbReference type="PROSITE-ProRule" id="PRU10141"/>
    </source>
</evidence>
<keyword evidence="1 5" id="KW-0723">Serine/threonine-protein kinase</keyword>
<dbReference type="InterPro" id="IPR017441">
    <property type="entry name" value="Protein_kinase_ATP_BS"/>
</dbReference>
<evidence type="ECO:0000313" key="7">
    <source>
        <dbReference type="EMBL" id="OHT00442.1"/>
    </source>
</evidence>
<dbReference type="PROSITE" id="PS50011">
    <property type="entry name" value="PROTEIN_KINASE_DOM"/>
    <property type="match status" value="1"/>
</dbReference>
<sequence length="359" mass="40371">MMIKEQSESGEKIEIPLTIGRYNYIRTIGKGNYSVVILVVNTITQMHCACKVLTQASLQAENGAAMTRFLQELDIMQSINHPNIVSILDILYTDTNVYVVTEYCSNGELFDYIVNHPNISRDTVQRLFFQIVSAISFLHQKKIAHRDIKPENILLDDLFNVKVADFGFSRQIDENLLMKTPCGSPFYAAPEIINGTSYNGQKSDIWSIGVLLFAIATGALPWTATSQTGIYYQITNCQFDVPVYIDKDISDCIYMCLKLDPNDRPTALDILQCEFLKPLFDQDTQAMSTDQSQIDGSRGKFTANSLIFKNAGKNQIYRPNVARSVVYGQRLKKGTKRHGGVKYLKSPHIIVPALNQSIV</sequence>
<evidence type="ECO:0000259" key="6">
    <source>
        <dbReference type="PROSITE" id="PS50011"/>
    </source>
</evidence>
<dbReference type="VEuPathDB" id="TrichDB:TRFO_32900"/>
<evidence type="ECO:0000256" key="5">
    <source>
        <dbReference type="RuleBase" id="RU000304"/>
    </source>
</evidence>
<dbReference type="CDD" id="cd14003">
    <property type="entry name" value="STKc_AMPK-like"/>
    <property type="match status" value="1"/>
</dbReference>
<evidence type="ECO:0000256" key="2">
    <source>
        <dbReference type="ARBA" id="ARBA00022741"/>
    </source>
</evidence>
<feature type="domain" description="Protein kinase" evidence="6">
    <location>
        <begin position="22"/>
        <end position="276"/>
    </location>
</feature>
<dbReference type="GO" id="GO:0005737">
    <property type="term" value="C:cytoplasm"/>
    <property type="evidence" value="ECO:0007669"/>
    <property type="project" value="TreeGrafter"/>
</dbReference>
<dbReference type="PANTHER" id="PTHR24346">
    <property type="entry name" value="MAP/MICROTUBULE AFFINITY-REGULATING KINASE"/>
    <property type="match status" value="1"/>
</dbReference>
<comment type="caution">
    <text evidence="7">The sequence shown here is derived from an EMBL/GenBank/DDBJ whole genome shotgun (WGS) entry which is preliminary data.</text>
</comment>
<dbReference type="AlphaFoldDB" id="A0A1J4JNY7"/>
<dbReference type="SMART" id="SM00220">
    <property type="entry name" value="S_TKc"/>
    <property type="match status" value="1"/>
</dbReference>
<evidence type="ECO:0000256" key="3">
    <source>
        <dbReference type="ARBA" id="ARBA00022840"/>
    </source>
</evidence>
<dbReference type="Proteomes" id="UP000179807">
    <property type="component" value="Unassembled WGS sequence"/>
</dbReference>
<dbReference type="GO" id="GO:0005524">
    <property type="term" value="F:ATP binding"/>
    <property type="evidence" value="ECO:0007669"/>
    <property type="project" value="UniProtKB-UniRule"/>
</dbReference>
<evidence type="ECO:0000313" key="8">
    <source>
        <dbReference type="Proteomes" id="UP000179807"/>
    </source>
</evidence>
<dbReference type="PROSITE" id="PS00107">
    <property type="entry name" value="PROTEIN_KINASE_ATP"/>
    <property type="match status" value="1"/>
</dbReference>
<dbReference type="SUPFAM" id="SSF56112">
    <property type="entry name" value="Protein kinase-like (PK-like)"/>
    <property type="match status" value="1"/>
</dbReference>
<reference evidence="7" key="1">
    <citation type="submission" date="2016-10" db="EMBL/GenBank/DDBJ databases">
        <authorList>
            <person name="Benchimol M."/>
            <person name="Almeida L.G."/>
            <person name="Vasconcelos A.T."/>
            <person name="Perreira-Neves A."/>
            <person name="Rosa I.A."/>
            <person name="Tasca T."/>
            <person name="Bogo M.R."/>
            <person name="de Souza W."/>
        </authorList>
    </citation>
    <scope>NUCLEOTIDE SEQUENCE [LARGE SCALE GENOMIC DNA]</scope>
    <source>
        <strain evidence="7">K</strain>
    </source>
</reference>
<keyword evidence="3 4" id="KW-0067">ATP-binding</keyword>
<dbReference type="InterPro" id="IPR000719">
    <property type="entry name" value="Prot_kinase_dom"/>
</dbReference>
<dbReference type="InterPro" id="IPR001245">
    <property type="entry name" value="Ser-Thr/Tyr_kinase_cat_dom"/>
</dbReference>
<accession>A0A1J4JNY7</accession>
<dbReference type="GO" id="GO:0004674">
    <property type="term" value="F:protein serine/threonine kinase activity"/>
    <property type="evidence" value="ECO:0007669"/>
    <property type="project" value="UniProtKB-KW"/>
</dbReference>